<keyword evidence="3" id="KW-0479">Metal-binding</keyword>
<dbReference type="InterPro" id="IPR004392">
    <property type="entry name" value="Hyd_mat_HypB"/>
</dbReference>
<evidence type="ECO:0000313" key="11">
    <source>
        <dbReference type="EMBL" id="RTH17977.1"/>
    </source>
</evidence>
<dbReference type="EMBL" id="PELV01000210">
    <property type="protein sequence ID" value="RTH17977.1"/>
    <property type="molecule type" value="Genomic_DNA"/>
</dbReference>
<dbReference type="Proteomes" id="UP000288347">
    <property type="component" value="Unassembled WGS sequence"/>
</dbReference>
<reference evidence="18 19" key="2">
    <citation type="journal article" date="2019" name="Extremophiles">
        <title>Biogeography of thermophiles and predominance of Thermus scotoductus in domestic water heaters.</title>
        <authorList>
            <person name="Wilpiszeski R.L."/>
            <person name="Zhang Z."/>
            <person name="House C.H."/>
        </authorList>
    </citation>
    <scope>NUCLEOTIDE SEQUENCE [LARGE SCALE GENOMIC DNA]</scope>
    <source>
        <strain evidence="17 24">10_S10</strain>
        <strain evidence="14 23">12_S12</strain>
        <strain evidence="16 20">14_S14</strain>
        <strain evidence="13 26">16_S16</strain>
        <strain evidence="15 21">17_S17</strain>
        <strain evidence="12 18">27_S27</strain>
        <strain evidence="11 22">28_S28</strain>
        <strain evidence="10 19">34_S34</strain>
        <strain evidence="9 25">38_S38</strain>
    </source>
</reference>
<organism evidence="9 25">
    <name type="scientific">Thermus scotoductus</name>
    <dbReference type="NCBI Taxonomy" id="37636"/>
    <lineage>
        <taxon>Bacteria</taxon>
        <taxon>Thermotogati</taxon>
        <taxon>Deinococcota</taxon>
        <taxon>Deinococci</taxon>
        <taxon>Thermales</taxon>
        <taxon>Thermaceae</taxon>
        <taxon>Thermus</taxon>
    </lineage>
</organism>
<name>A0A430QVY6_THESC</name>
<dbReference type="GO" id="GO:0003924">
    <property type="term" value="F:GTPase activity"/>
    <property type="evidence" value="ECO:0007669"/>
    <property type="project" value="InterPro"/>
</dbReference>
<dbReference type="Proteomes" id="UP000286734">
    <property type="component" value="Unassembled WGS sequence"/>
</dbReference>
<dbReference type="EMBL" id="PEMN01000365">
    <property type="protein sequence ID" value="RTI14222.1"/>
    <property type="molecule type" value="Genomic_DNA"/>
</dbReference>
<proteinExistence type="inferred from homology"/>
<evidence type="ECO:0000313" key="9">
    <source>
        <dbReference type="EMBL" id="RTG99172.1"/>
    </source>
</evidence>
<dbReference type="EMBL" id="PEMJ01000274">
    <property type="protein sequence ID" value="RTI13647.1"/>
    <property type="molecule type" value="Genomic_DNA"/>
</dbReference>
<accession>A0A430QVY6</accession>
<evidence type="ECO:0000313" key="19">
    <source>
        <dbReference type="Proteomes" id="UP000286734"/>
    </source>
</evidence>
<keyword evidence="6" id="KW-0862">Zinc</keyword>
<evidence type="ECO:0000313" key="22">
    <source>
        <dbReference type="Proteomes" id="UP000287439"/>
    </source>
</evidence>
<dbReference type="RefSeq" id="WP_014511330.1">
    <property type="nucleotide sequence ID" value="NZ_PELO01000323.1"/>
</dbReference>
<dbReference type="AlphaFoldDB" id="A0A430QVY6"/>
<dbReference type="Proteomes" id="UP000288073">
    <property type="component" value="Unassembled WGS sequence"/>
</dbReference>
<dbReference type="SUPFAM" id="SSF52540">
    <property type="entry name" value="P-loop containing nucleoside triphosphate hydrolases"/>
    <property type="match status" value="1"/>
</dbReference>
<evidence type="ECO:0000313" key="23">
    <source>
        <dbReference type="Proteomes" id="UP000287962"/>
    </source>
</evidence>
<evidence type="ECO:0000313" key="26">
    <source>
        <dbReference type="Proteomes" id="UP000288347"/>
    </source>
</evidence>
<evidence type="ECO:0000313" key="13">
    <source>
        <dbReference type="EMBL" id="RTH99479.1"/>
    </source>
</evidence>
<comment type="caution">
    <text evidence="9">The sequence shown here is derived from an EMBL/GenBank/DDBJ whole genome shotgun (WGS) entry which is preliminary data.</text>
</comment>
<dbReference type="Proteomes" id="UP000286712">
    <property type="component" value="Unassembled WGS sequence"/>
</dbReference>
<dbReference type="InterPro" id="IPR027417">
    <property type="entry name" value="P-loop_NTPase"/>
</dbReference>
<evidence type="ECO:0000313" key="12">
    <source>
        <dbReference type="EMBL" id="RTH25075.1"/>
    </source>
</evidence>
<gene>
    <name evidence="9" type="primary">hypB</name>
    <name evidence="17" type="ORF">CSW23_11350</name>
    <name evidence="14" type="ORF">CSW25_13265</name>
    <name evidence="16" type="ORF">CSW27_08225</name>
    <name evidence="13" type="ORF">CSW29_07630</name>
    <name evidence="15" type="ORF">CSW30_08355</name>
    <name evidence="12" type="ORF">CSW40_07260</name>
    <name evidence="11" type="ORF">CSW41_06860</name>
    <name evidence="10" type="ORF">CSW47_08055</name>
    <name evidence="9" type="ORF">CSW50_13565</name>
</gene>
<evidence type="ECO:0000313" key="25">
    <source>
        <dbReference type="Proteomes" id="UP000288082"/>
    </source>
</evidence>
<keyword evidence="23" id="KW-1185">Reference proteome</keyword>
<evidence type="ECO:0000313" key="20">
    <source>
        <dbReference type="Proteomes" id="UP000287155"/>
    </source>
</evidence>
<dbReference type="GO" id="GO:0051604">
    <property type="term" value="P:protein maturation"/>
    <property type="evidence" value="ECO:0007669"/>
    <property type="project" value="InterPro"/>
</dbReference>
<evidence type="ECO:0000256" key="3">
    <source>
        <dbReference type="ARBA" id="ARBA00022723"/>
    </source>
</evidence>
<dbReference type="EMBL" id="PELM01000475">
    <property type="protein sequence ID" value="RTG99172.1"/>
    <property type="molecule type" value="Genomic_DNA"/>
</dbReference>
<dbReference type="InterPro" id="IPR003495">
    <property type="entry name" value="CobW/HypB/UreG_nucleotide-bd"/>
</dbReference>
<evidence type="ECO:0000259" key="8">
    <source>
        <dbReference type="Pfam" id="PF02492"/>
    </source>
</evidence>
<dbReference type="Gene3D" id="3.40.50.300">
    <property type="entry name" value="P-loop containing nucleotide triphosphate hydrolases"/>
    <property type="match status" value="1"/>
</dbReference>
<dbReference type="PIRSF" id="PIRSF005624">
    <property type="entry name" value="Ni-bind_GTPase"/>
    <property type="match status" value="1"/>
</dbReference>
<evidence type="ECO:0000313" key="16">
    <source>
        <dbReference type="EMBL" id="RTI13647.1"/>
    </source>
</evidence>
<evidence type="ECO:0000313" key="24">
    <source>
        <dbReference type="Proteomes" id="UP000288073"/>
    </source>
</evidence>
<sequence>MPTPRIVELRQNVLKKNDLLARELRGRFREAGVYVVSLVSSPGAGKTTLLRETLLRLRERHRVAALVGDLATENDARQLGESGAPARQITTGTVCHLEAEMVERALEGWDLAQLDLLFIENVGNLVCPASYDLGEDLRVLLFSVTEGEDKPAKYPTIVLGADLVLLTKVDLADACGFDRQRFHAALQEVRPDVPVLEVSARTGEGLDAWLARLEEGVRAKQGATVAVPGGGVDGGGGNAW</sequence>
<keyword evidence="7" id="KW-0342">GTP-binding</keyword>
<evidence type="ECO:0000313" key="10">
    <source>
        <dbReference type="EMBL" id="RTH03751.1"/>
    </source>
</evidence>
<evidence type="ECO:0000313" key="17">
    <source>
        <dbReference type="EMBL" id="RTI14222.1"/>
    </source>
</evidence>
<protein>
    <submittedName>
        <fullName evidence="9">Hydrogenase accessory protein HypB</fullName>
    </submittedName>
</protein>
<dbReference type="EMBL" id="PEMH01000244">
    <property type="protein sequence ID" value="RTH99479.1"/>
    <property type="molecule type" value="Genomic_DNA"/>
</dbReference>
<evidence type="ECO:0000256" key="7">
    <source>
        <dbReference type="ARBA" id="ARBA00023134"/>
    </source>
</evidence>
<dbReference type="PANTHER" id="PTHR30134:SF2">
    <property type="entry name" value="HYDROGENASE MATURATION FACTOR HYPB"/>
    <property type="match status" value="1"/>
</dbReference>
<comment type="similarity">
    <text evidence="1">Belongs to the SIMIBI class G3E GTPase family. HypB/HupM subfamily.</text>
</comment>
<reference evidence="14" key="1">
    <citation type="submission" date="2017-10" db="EMBL/GenBank/DDBJ databases">
        <authorList>
            <person name="Wilpiszeski R.L."/>
            <person name="Zhidan Z."/>
            <person name="House C.H."/>
        </authorList>
    </citation>
    <scope>NUCLEOTIDE SEQUENCE</scope>
    <source>
        <strain evidence="14">12_S12</strain>
    </source>
</reference>
<evidence type="ECO:0000256" key="5">
    <source>
        <dbReference type="ARBA" id="ARBA00022801"/>
    </source>
</evidence>
<dbReference type="Proteomes" id="UP000287439">
    <property type="component" value="Unassembled WGS sequence"/>
</dbReference>
<dbReference type="Proteomes" id="UP000287962">
    <property type="component" value="Unassembled WGS sequence"/>
</dbReference>
<evidence type="ECO:0000256" key="6">
    <source>
        <dbReference type="ARBA" id="ARBA00022833"/>
    </source>
</evidence>
<evidence type="ECO:0000313" key="14">
    <source>
        <dbReference type="EMBL" id="RTI04192.1"/>
    </source>
</evidence>
<dbReference type="Proteomes" id="UP000288082">
    <property type="component" value="Unassembled WGS sequence"/>
</dbReference>
<dbReference type="GO" id="GO:0016151">
    <property type="term" value="F:nickel cation binding"/>
    <property type="evidence" value="ECO:0007669"/>
    <property type="project" value="InterPro"/>
</dbReference>
<dbReference type="EMBL" id="PELP01000221">
    <property type="protein sequence ID" value="RTH03751.1"/>
    <property type="molecule type" value="Genomic_DNA"/>
</dbReference>
<dbReference type="EMBL" id="PELW01000199">
    <property type="protein sequence ID" value="RTH25075.1"/>
    <property type="molecule type" value="Genomic_DNA"/>
</dbReference>
<evidence type="ECO:0000313" key="18">
    <source>
        <dbReference type="Proteomes" id="UP000286712"/>
    </source>
</evidence>
<dbReference type="EMBL" id="PEML01000331">
    <property type="protein sequence ID" value="RTI04192.1"/>
    <property type="molecule type" value="Genomic_DNA"/>
</dbReference>
<evidence type="ECO:0000256" key="2">
    <source>
        <dbReference type="ARBA" id="ARBA00022596"/>
    </source>
</evidence>
<keyword evidence="2" id="KW-0533">Nickel</keyword>
<evidence type="ECO:0000313" key="21">
    <source>
        <dbReference type="Proteomes" id="UP000287173"/>
    </source>
</evidence>
<dbReference type="GO" id="GO:0008270">
    <property type="term" value="F:zinc ion binding"/>
    <property type="evidence" value="ECO:0007669"/>
    <property type="project" value="TreeGrafter"/>
</dbReference>
<dbReference type="Pfam" id="PF02492">
    <property type="entry name" value="cobW"/>
    <property type="match status" value="1"/>
</dbReference>
<feature type="domain" description="CobW/HypB/UreG nucleotide-binding" evidence="8">
    <location>
        <begin position="35"/>
        <end position="196"/>
    </location>
</feature>
<keyword evidence="4" id="KW-0547">Nucleotide-binding</keyword>
<keyword evidence="5" id="KW-0378">Hydrolase</keyword>
<evidence type="ECO:0000256" key="4">
    <source>
        <dbReference type="ARBA" id="ARBA00022741"/>
    </source>
</evidence>
<dbReference type="Proteomes" id="UP000287155">
    <property type="component" value="Unassembled WGS sequence"/>
</dbReference>
<evidence type="ECO:0000256" key="1">
    <source>
        <dbReference type="ARBA" id="ARBA00006211"/>
    </source>
</evidence>
<dbReference type="PANTHER" id="PTHR30134">
    <property type="entry name" value="HYDROGENASE PROTEIN ASSEMBLY PROTEIN, NICKEL CHAPERONE"/>
    <property type="match status" value="1"/>
</dbReference>
<dbReference type="EMBL" id="PEMG01000255">
    <property type="protein sequence ID" value="RTI07624.1"/>
    <property type="molecule type" value="Genomic_DNA"/>
</dbReference>
<dbReference type="Proteomes" id="UP000287173">
    <property type="component" value="Unassembled WGS sequence"/>
</dbReference>
<dbReference type="NCBIfam" id="TIGR00073">
    <property type="entry name" value="hypB"/>
    <property type="match status" value="1"/>
</dbReference>
<evidence type="ECO:0000313" key="15">
    <source>
        <dbReference type="EMBL" id="RTI07624.1"/>
    </source>
</evidence>
<dbReference type="GO" id="GO:0005525">
    <property type="term" value="F:GTP binding"/>
    <property type="evidence" value="ECO:0007669"/>
    <property type="project" value="UniProtKB-KW"/>
</dbReference>